<dbReference type="RefSeq" id="WP_171296316.1">
    <property type="nucleotide sequence ID" value="NZ_CP077615.1"/>
</dbReference>
<comment type="caution">
    <text evidence="2">The sequence shown here is derived from an EMBL/GenBank/DDBJ whole genome shotgun (WGS) entry which is preliminary data.</text>
</comment>
<gene>
    <name evidence="2" type="ORF">HLQ16_06440</name>
</gene>
<dbReference type="AlphaFoldDB" id="A0A7Y3WS25"/>
<reference evidence="2 3" key="1">
    <citation type="submission" date="2020-05" db="EMBL/GenBank/DDBJ databases">
        <title>Complete genome of Clostridium estertheticum subspecies estertheticum, isolated from Vacuum packed lamb meat from New Zealand imported to Switzerland.</title>
        <authorList>
            <person name="Wambui J."/>
            <person name="Stevens M.J.A."/>
            <person name="Stephan R."/>
        </authorList>
    </citation>
    <scope>NUCLEOTIDE SEQUENCE [LARGE SCALE GENOMIC DNA]</scope>
    <source>
        <strain evidence="2 3">CEST001</strain>
    </source>
</reference>
<protein>
    <submittedName>
        <fullName evidence="2">Uncharacterized protein</fullName>
    </submittedName>
</protein>
<organism evidence="2 3">
    <name type="scientific">Clostridium estertheticum</name>
    <dbReference type="NCBI Taxonomy" id="238834"/>
    <lineage>
        <taxon>Bacteria</taxon>
        <taxon>Bacillati</taxon>
        <taxon>Bacillota</taxon>
        <taxon>Clostridia</taxon>
        <taxon>Eubacteriales</taxon>
        <taxon>Clostridiaceae</taxon>
        <taxon>Clostridium</taxon>
    </lineage>
</organism>
<sequence>MKSREEASKDNSRNYINKDIKSKNPHSKNQIIQSIEESAYNDSVFTTNKSEYGGNKSE</sequence>
<proteinExistence type="predicted"/>
<evidence type="ECO:0000313" key="3">
    <source>
        <dbReference type="Proteomes" id="UP000531659"/>
    </source>
</evidence>
<dbReference type="GeneID" id="83594281"/>
<accession>A0A7Y3WS25</accession>
<dbReference type="Proteomes" id="UP000531659">
    <property type="component" value="Unassembled WGS sequence"/>
</dbReference>
<dbReference type="EMBL" id="JABEYB010000004">
    <property type="protein sequence ID" value="NNU75568.1"/>
    <property type="molecule type" value="Genomic_DNA"/>
</dbReference>
<evidence type="ECO:0000313" key="2">
    <source>
        <dbReference type="EMBL" id="NNU75568.1"/>
    </source>
</evidence>
<feature type="compositionally biased region" description="Basic and acidic residues" evidence="1">
    <location>
        <begin position="1"/>
        <end position="22"/>
    </location>
</feature>
<name>A0A7Y3WS25_9CLOT</name>
<feature type="compositionally biased region" description="Polar residues" evidence="1">
    <location>
        <begin position="27"/>
        <end position="50"/>
    </location>
</feature>
<feature type="region of interest" description="Disordered" evidence="1">
    <location>
        <begin position="1"/>
        <end position="58"/>
    </location>
</feature>
<evidence type="ECO:0000256" key="1">
    <source>
        <dbReference type="SAM" id="MobiDB-lite"/>
    </source>
</evidence>